<keyword evidence="3" id="KW-1185">Reference proteome</keyword>
<comment type="caution">
    <text evidence="2">The sequence shown here is derived from an EMBL/GenBank/DDBJ whole genome shotgun (WGS) entry which is preliminary data.</text>
</comment>
<dbReference type="NCBIfam" id="TIGR04514">
    <property type="entry name" value="GWxTD_dom"/>
    <property type="match status" value="1"/>
</dbReference>
<dbReference type="EMBL" id="LVWA01000010">
    <property type="protein sequence ID" value="OKL39269.1"/>
    <property type="molecule type" value="Genomic_DNA"/>
</dbReference>
<protein>
    <submittedName>
        <fullName evidence="2">GWxTD domain-containing protein</fullName>
    </submittedName>
</protein>
<organism evidence="2 3">
    <name type="scientific">Pontibacter flavimaris</name>
    <dbReference type="NCBI Taxonomy" id="1797110"/>
    <lineage>
        <taxon>Bacteria</taxon>
        <taxon>Pseudomonadati</taxon>
        <taxon>Bacteroidota</taxon>
        <taxon>Cytophagia</taxon>
        <taxon>Cytophagales</taxon>
        <taxon>Hymenobacteraceae</taxon>
        <taxon>Pontibacter</taxon>
    </lineage>
</organism>
<reference evidence="2 3" key="1">
    <citation type="submission" date="2016-03" db="EMBL/GenBank/DDBJ databases">
        <title>Genome sequence of Pontibacter sp. nov., of the family cytophagaceae, isolated from marine sediment of the Yellow Sea, China.</title>
        <authorList>
            <person name="Zhang G."/>
            <person name="Zhang R."/>
        </authorList>
    </citation>
    <scope>NUCLEOTIDE SEQUENCE [LARGE SCALE GENOMIC DNA]</scope>
    <source>
        <strain evidence="2 3">S10-8</strain>
    </source>
</reference>
<evidence type="ECO:0000313" key="2">
    <source>
        <dbReference type="EMBL" id="OKL39269.1"/>
    </source>
</evidence>
<dbReference type="Pfam" id="PF20094">
    <property type="entry name" value="GWxTD_dom"/>
    <property type="match status" value="1"/>
</dbReference>
<dbReference type="OrthoDB" id="9814412at2"/>
<evidence type="ECO:0000313" key="3">
    <source>
        <dbReference type="Proteomes" id="UP000186551"/>
    </source>
</evidence>
<accession>A0A1Q5PAK4</accession>
<dbReference type="InterPro" id="IPR030959">
    <property type="entry name" value="GWxTD_dom"/>
</dbReference>
<dbReference type="STRING" id="1797110.A3841_04270"/>
<proteinExistence type="predicted"/>
<evidence type="ECO:0000259" key="1">
    <source>
        <dbReference type="Pfam" id="PF20094"/>
    </source>
</evidence>
<name>A0A1Q5PAK4_9BACT</name>
<feature type="domain" description="GWxTD" evidence="1">
    <location>
        <begin position="197"/>
        <end position="365"/>
    </location>
</feature>
<gene>
    <name evidence="2" type="ORF">A3841_04270</name>
</gene>
<dbReference type="AlphaFoldDB" id="A0A1Q5PAK4"/>
<sequence>MQHAYYASNDSLHLLLKFEDVRQVLDILQAATSYEYAVRTGLSERDRVLLEDSVNLPDRRITDVEGQLHVKLSLPGRVVQEPNVLHLQVWQVLSGQERMGAEFRVPLNSTMLQKGYLLTNAGTGKPVYQNFITTSDKLLVRSYSPTDSVILVDRFELDFMPAAPPMSMSKPDVPRTIAVAESDTLVASDTLSFEREGLYLFNPGSAFARGLVVLPGKYPLVTRADELIPPLIYLTTSQEREALFKAPDPKAAVDAFWLEVGGNESTARELIRTYYKRVEMANKLYTAHKAGWATDRGMIYIVYGRPSSVSQVGPNITWIYRESDTSPYIKFVFTKKENNFTENYYELIRRREYEDSWYSSVAKWRAGKTNL</sequence>
<dbReference type="Proteomes" id="UP000186551">
    <property type="component" value="Unassembled WGS sequence"/>
</dbReference>